<reference evidence="2" key="1">
    <citation type="submission" date="2020-05" db="EMBL/GenBank/DDBJ databases">
        <authorList>
            <person name="Chiriac C."/>
            <person name="Salcher M."/>
            <person name="Ghai R."/>
            <person name="Kavagutti S V."/>
        </authorList>
    </citation>
    <scope>NUCLEOTIDE SEQUENCE</scope>
</reference>
<organism evidence="2">
    <name type="scientific">uncultured Caudovirales phage</name>
    <dbReference type="NCBI Taxonomy" id="2100421"/>
    <lineage>
        <taxon>Viruses</taxon>
        <taxon>Duplodnaviria</taxon>
        <taxon>Heunggongvirae</taxon>
        <taxon>Uroviricota</taxon>
        <taxon>Caudoviricetes</taxon>
        <taxon>Peduoviridae</taxon>
        <taxon>Maltschvirus</taxon>
        <taxon>Maltschvirus maltsch</taxon>
    </lineage>
</organism>
<dbReference type="EMBL" id="LR797092">
    <property type="protein sequence ID" value="CAB4186150.1"/>
    <property type="molecule type" value="Genomic_DNA"/>
</dbReference>
<dbReference type="EMBL" id="LR797186">
    <property type="protein sequence ID" value="CAB4192163.1"/>
    <property type="molecule type" value="Genomic_DNA"/>
</dbReference>
<keyword evidence="1" id="KW-0472">Membrane</keyword>
<evidence type="ECO:0000313" key="6">
    <source>
        <dbReference type="EMBL" id="CAB5230896.1"/>
    </source>
</evidence>
<proteinExistence type="predicted"/>
<feature type="transmembrane region" description="Helical" evidence="1">
    <location>
        <begin position="6"/>
        <end position="22"/>
    </location>
</feature>
<evidence type="ECO:0000256" key="1">
    <source>
        <dbReference type="SAM" id="Phobius"/>
    </source>
</evidence>
<sequence length="62" mass="6986">MNGLDFLGVALLVSTGFCWGFINGRRVGYRIGHANGRRYGFWDGHKLGKETAREALNKWDSI</sequence>
<keyword evidence="1" id="KW-1133">Transmembrane helix</keyword>
<keyword evidence="1" id="KW-0812">Transmembrane</keyword>
<evidence type="ECO:0000313" key="5">
    <source>
        <dbReference type="EMBL" id="CAB4217449.1"/>
    </source>
</evidence>
<evidence type="ECO:0000313" key="4">
    <source>
        <dbReference type="EMBL" id="CAB4192163.1"/>
    </source>
</evidence>
<dbReference type="EMBL" id="LR796909">
    <property type="protein sequence ID" value="CAB4173730.1"/>
    <property type="molecule type" value="Genomic_DNA"/>
</dbReference>
<accession>A0A6J5PPE4</accession>
<name>A0A6J5PPE4_9CAUD</name>
<dbReference type="EMBL" id="LR798427">
    <property type="protein sequence ID" value="CAB5230896.1"/>
    <property type="molecule type" value="Genomic_DNA"/>
</dbReference>
<protein>
    <submittedName>
        <fullName evidence="2">Uncharacterized protein</fullName>
    </submittedName>
</protein>
<gene>
    <name evidence="3" type="ORF">UFOVP1133_23</name>
    <name evidence="4" type="ORF">UFOVP1249_2</name>
    <name evidence="5" type="ORF">UFOVP1494_32</name>
    <name evidence="6" type="ORF">UFOVP1583_2</name>
    <name evidence="2" type="ORF">UFOVP968_5</name>
</gene>
<evidence type="ECO:0000313" key="3">
    <source>
        <dbReference type="EMBL" id="CAB4186150.1"/>
    </source>
</evidence>
<evidence type="ECO:0000313" key="2">
    <source>
        <dbReference type="EMBL" id="CAB4173730.1"/>
    </source>
</evidence>
<dbReference type="EMBL" id="LR797457">
    <property type="protein sequence ID" value="CAB4217449.1"/>
    <property type="molecule type" value="Genomic_DNA"/>
</dbReference>